<reference evidence="2" key="1">
    <citation type="journal article" date="2008" name="BMC Genomics">
        <title>A conifer genomics resource of 200,000 spruce (Picea spp.) ESTs and 6,464 high-quality, sequence-finished full-length cDNAs for Sitka spruce (Picea sitchensis).</title>
        <authorList>
            <person name="Ralph S.G."/>
            <person name="Chun H.J."/>
            <person name="Kolosova N."/>
            <person name="Cooper D."/>
            <person name="Oddy C."/>
            <person name="Ritland C.E."/>
            <person name="Kirkpatrick R."/>
            <person name="Moore R."/>
            <person name="Barber S."/>
            <person name="Holt R.A."/>
            <person name="Jones S.J."/>
            <person name="Marra M.A."/>
            <person name="Douglas C.J."/>
            <person name="Ritland K."/>
            <person name="Bohlmann J."/>
        </authorList>
    </citation>
    <scope>NUCLEOTIDE SEQUENCE</scope>
    <source>
        <tissue evidence="2">Green portion of the leader tissue</tissue>
    </source>
</reference>
<evidence type="ECO:0000256" key="1">
    <source>
        <dbReference type="SAM" id="Phobius"/>
    </source>
</evidence>
<evidence type="ECO:0000313" key="2">
    <source>
        <dbReference type="EMBL" id="ABK25661.1"/>
    </source>
</evidence>
<sequence length="117" mass="13074">MRMENRISGMPGFFLNHWKSVWVANMILSQLLAYVGVVSRDSVNTPFGLLKISAGFTALLLQGDVMALFFFRLLICSSSNNTNIQKAIRFLSSSTLPRKCRGICWHVAPSSECVLDM</sequence>
<name>A9NYF0_PICSI</name>
<dbReference type="AlphaFoldDB" id="A9NYF0"/>
<keyword evidence="1" id="KW-1133">Transmembrane helix</keyword>
<accession>A9NYF0</accession>
<protein>
    <submittedName>
        <fullName evidence="2">Uncharacterized protein</fullName>
    </submittedName>
</protein>
<keyword evidence="1" id="KW-0812">Transmembrane</keyword>
<proteinExistence type="evidence at transcript level"/>
<feature type="transmembrane region" description="Helical" evidence="1">
    <location>
        <begin position="52"/>
        <end position="75"/>
    </location>
</feature>
<feature type="transmembrane region" description="Helical" evidence="1">
    <location>
        <begin position="21"/>
        <end position="40"/>
    </location>
</feature>
<organism evidence="2">
    <name type="scientific">Picea sitchensis</name>
    <name type="common">Sitka spruce</name>
    <name type="synonym">Pinus sitchensis</name>
    <dbReference type="NCBI Taxonomy" id="3332"/>
    <lineage>
        <taxon>Eukaryota</taxon>
        <taxon>Viridiplantae</taxon>
        <taxon>Streptophyta</taxon>
        <taxon>Embryophyta</taxon>
        <taxon>Tracheophyta</taxon>
        <taxon>Spermatophyta</taxon>
        <taxon>Pinopsida</taxon>
        <taxon>Pinidae</taxon>
        <taxon>Conifers I</taxon>
        <taxon>Pinales</taxon>
        <taxon>Pinaceae</taxon>
        <taxon>Picea</taxon>
    </lineage>
</organism>
<keyword evidence="1" id="KW-0472">Membrane</keyword>
<dbReference type="EMBL" id="EF086396">
    <property type="protein sequence ID" value="ABK25661.1"/>
    <property type="molecule type" value="mRNA"/>
</dbReference>